<dbReference type="AlphaFoldDB" id="A0A4Y2C9N4"/>
<dbReference type="InterPro" id="IPR004875">
    <property type="entry name" value="DDE_SF_endonuclease_dom"/>
</dbReference>
<protein>
    <submittedName>
        <fullName evidence="2">Jerky-like</fullName>
    </submittedName>
</protein>
<feature type="domain" description="DDE-1" evidence="1">
    <location>
        <begin position="4"/>
        <end position="143"/>
    </location>
</feature>
<dbReference type="Pfam" id="PF03184">
    <property type="entry name" value="DDE_1"/>
    <property type="match status" value="1"/>
</dbReference>
<dbReference type="Gene3D" id="3.30.420.10">
    <property type="entry name" value="Ribonuclease H-like superfamily/Ribonuclease H"/>
    <property type="match status" value="1"/>
</dbReference>
<dbReference type="InterPro" id="IPR050863">
    <property type="entry name" value="CenT-Element_Derived"/>
</dbReference>
<proteinExistence type="predicted"/>
<dbReference type="PANTHER" id="PTHR19303:SF73">
    <property type="entry name" value="PROTEIN PDC2"/>
    <property type="match status" value="1"/>
</dbReference>
<gene>
    <name evidence="2" type="primary">JRKL_20</name>
    <name evidence="2" type="ORF">AVEN_77631_1</name>
</gene>
<organism evidence="2 3">
    <name type="scientific">Araneus ventricosus</name>
    <name type="common">Orbweaver spider</name>
    <name type="synonym">Epeira ventricosa</name>
    <dbReference type="NCBI Taxonomy" id="182803"/>
    <lineage>
        <taxon>Eukaryota</taxon>
        <taxon>Metazoa</taxon>
        <taxon>Ecdysozoa</taxon>
        <taxon>Arthropoda</taxon>
        <taxon>Chelicerata</taxon>
        <taxon>Arachnida</taxon>
        <taxon>Araneae</taxon>
        <taxon>Araneomorphae</taxon>
        <taxon>Entelegynae</taxon>
        <taxon>Araneoidea</taxon>
        <taxon>Araneidae</taxon>
        <taxon>Araneus</taxon>
    </lineage>
</organism>
<keyword evidence="3" id="KW-1185">Reference proteome</keyword>
<dbReference type="InterPro" id="IPR036397">
    <property type="entry name" value="RNaseH_sf"/>
</dbReference>
<reference evidence="2 3" key="1">
    <citation type="journal article" date="2019" name="Sci. Rep.">
        <title>Orb-weaving spider Araneus ventricosus genome elucidates the spidroin gene catalogue.</title>
        <authorList>
            <person name="Kono N."/>
            <person name="Nakamura H."/>
            <person name="Ohtoshi R."/>
            <person name="Moran D.A.P."/>
            <person name="Shinohara A."/>
            <person name="Yoshida Y."/>
            <person name="Fujiwara M."/>
            <person name="Mori M."/>
            <person name="Tomita M."/>
            <person name="Arakawa K."/>
        </authorList>
    </citation>
    <scope>NUCLEOTIDE SEQUENCE [LARGE SCALE GENOMIC DNA]</scope>
</reference>
<evidence type="ECO:0000313" key="2">
    <source>
        <dbReference type="EMBL" id="GBM00045.1"/>
    </source>
</evidence>
<dbReference type="Proteomes" id="UP000499080">
    <property type="component" value="Unassembled WGS sequence"/>
</dbReference>
<dbReference type="GO" id="GO:0003677">
    <property type="term" value="F:DNA binding"/>
    <property type="evidence" value="ECO:0007669"/>
    <property type="project" value="TreeGrafter"/>
</dbReference>
<dbReference type="EMBL" id="BGPR01085575">
    <property type="protein sequence ID" value="GBM00045.1"/>
    <property type="molecule type" value="Genomic_DNA"/>
</dbReference>
<name>A0A4Y2C9N4_ARAVE</name>
<evidence type="ECO:0000259" key="1">
    <source>
        <dbReference type="Pfam" id="PF03184"/>
    </source>
</evidence>
<sequence>MNYRVMILECANASGSHRLKLTLVGKSKKLRCFKNINKTDLPVKYKHQESSWMNFSLFSGWLFHDWFIPEVKKNLKKLKLKKANLLMDNPPAHPDVEELKAENITCIFMPPNTTDFLQPIDQDVIVSMKRRYRKKLLSKLLLKGISMRRRLHVLLFNFEKH</sequence>
<dbReference type="PANTHER" id="PTHR19303">
    <property type="entry name" value="TRANSPOSON"/>
    <property type="match status" value="1"/>
</dbReference>
<dbReference type="OrthoDB" id="6436938at2759"/>
<dbReference type="GO" id="GO:0005634">
    <property type="term" value="C:nucleus"/>
    <property type="evidence" value="ECO:0007669"/>
    <property type="project" value="TreeGrafter"/>
</dbReference>
<comment type="caution">
    <text evidence="2">The sequence shown here is derived from an EMBL/GenBank/DDBJ whole genome shotgun (WGS) entry which is preliminary data.</text>
</comment>
<accession>A0A4Y2C9N4</accession>
<evidence type="ECO:0000313" key="3">
    <source>
        <dbReference type="Proteomes" id="UP000499080"/>
    </source>
</evidence>